<protein>
    <submittedName>
        <fullName evidence="1">12827_t:CDS:1</fullName>
    </submittedName>
</protein>
<organism evidence="1 2">
    <name type="scientific">Acaulospora colombiana</name>
    <dbReference type="NCBI Taxonomy" id="27376"/>
    <lineage>
        <taxon>Eukaryota</taxon>
        <taxon>Fungi</taxon>
        <taxon>Fungi incertae sedis</taxon>
        <taxon>Mucoromycota</taxon>
        <taxon>Glomeromycotina</taxon>
        <taxon>Glomeromycetes</taxon>
        <taxon>Diversisporales</taxon>
        <taxon>Acaulosporaceae</taxon>
        <taxon>Acaulospora</taxon>
    </lineage>
</organism>
<comment type="caution">
    <text evidence="1">The sequence shown here is derived from an EMBL/GenBank/DDBJ whole genome shotgun (WGS) entry which is preliminary data.</text>
</comment>
<keyword evidence="2" id="KW-1185">Reference proteome</keyword>
<name>A0ACA9QDF9_9GLOM</name>
<dbReference type="Proteomes" id="UP000789525">
    <property type="component" value="Unassembled WGS sequence"/>
</dbReference>
<dbReference type="EMBL" id="CAJVPT010050902">
    <property type="protein sequence ID" value="CAG8746795.1"/>
    <property type="molecule type" value="Genomic_DNA"/>
</dbReference>
<feature type="non-terminal residue" evidence="1">
    <location>
        <position position="102"/>
    </location>
</feature>
<evidence type="ECO:0000313" key="1">
    <source>
        <dbReference type="EMBL" id="CAG8746795.1"/>
    </source>
</evidence>
<gene>
    <name evidence="1" type="ORF">ACOLOM_LOCUS12489</name>
</gene>
<evidence type="ECO:0000313" key="2">
    <source>
        <dbReference type="Proteomes" id="UP000789525"/>
    </source>
</evidence>
<proteinExistence type="predicted"/>
<sequence length="102" mass="11965">MTKERPEPFENSKGDVKDAEDIKRCKKSYFPSKVNESPSPTQQKHHTPDSENSCGGDNYQSKTRNHQHNENGKRRHGTNQQEKHQRTENDRNDVPLMKYDQK</sequence>
<accession>A0ACA9QDF9</accession>
<reference evidence="1" key="1">
    <citation type="submission" date="2021-06" db="EMBL/GenBank/DDBJ databases">
        <authorList>
            <person name="Kallberg Y."/>
            <person name="Tangrot J."/>
            <person name="Rosling A."/>
        </authorList>
    </citation>
    <scope>NUCLEOTIDE SEQUENCE</scope>
    <source>
        <strain evidence="1">CL356</strain>
    </source>
</reference>